<keyword evidence="3" id="KW-0597">Phosphoprotein</keyword>
<dbReference type="SMART" id="SM00387">
    <property type="entry name" value="HATPase_c"/>
    <property type="match status" value="1"/>
</dbReference>
<dbReference type="CDD" id="cd00082">
    <property type="entry name" value="HisKA"/>
    <property type="match status" value="1"/>
</dbReference>
<proteinExistence type="predicted"/>
<dbReference type="InterPro" id="IPR036890">
    <property type="entry name" value="HATPase_C_sf"/>
</dbReference>
<reference evidence="7" key="1">
    <citation type="journal article" date="2020" name="mSystems">
        <title>Genome- and Community-Level Interaction Insights into Carbon Utilization and Element Cycling Functions of Hydrothermarchaeota in Hydrothermal Sediment.</title>
        <authorList>
            <person name="Zhou Z."/>
            <person name="Liu Y."/>
            <person name="Xu W."/>
            <person name="Pan J."/>
            <person name="Luo Z.H."/>
            <person name="Li M."/>
        </authorList>
    </citation>
    <scope>NUCLEOTIDE SEQUENCE [LARGE SCALE GENOMIC DNA]</scope>
    <source>
        <strain evidence="7">SpSt-488</strain>
    </source>
</reference>
<dbReference type="EMBL" id="DSUT01000119">
    <property type="protein sequence ID" value="HGK28438.1"/>
    <property type="molecule type" value="Genomic_DNA"/>
</dbReference>
<evidence type="ECO:0000256" key="5">
    <source>
        <dbReference type="ARBA" id="ARBA00022777"/>
    </source>
</evidence>
<evidence type="ECO:0000256" key="3">
    <source>
        <dbReference type="ARBA" id="ARBA00022553"/>
    </source>
</evidence>
<dbReference type="GO" id="GO:0030295">
    <property type="term" value="F:protein kinase activator activity"/>
    <property type="evidence" value="ECO:0007669"/>
    <property type="project" value="TreeGrafter"/>
</dbReference>
<accession>A0A7C4GGT9</accession>
<dbReference type="PRINTS" id="PR00344">
    <property type="entry name" value="BCTRLSENSOR"/>
</dbReference>
<dbReference type="Gene3D" id="3.30.450.40">
    <property type="match status" value="1"/>
</dbReference>
<dbReference type="PANTHER" id="PTHR42878">
    <property type="entry name" value="TWO-COMPONENT HISTIDINE KINASE"/>
    <property type="match status" value="1"/>
</dbReference>
<keyword evidence="4" id="KW-0808">Transferase</keyword>
<evidence type="ECO:0000259" key="6">
    <source>
        <dbReference type="PROSITE" id="PS50109"/>
    </source>
</evidence>
<dbReference type="PROSITE" id="PS50109">
    <property type="entry name" value="HIS_KIN"/>
    <property type="match status" value="1"/>
</dbReference>
<evidence type="ECO:0000256" key="2">
    <source>
        <dbReference type="ARBA" id="ARBA00012438"/>
    </source>
</evidence>
<gene>
    <name evidence="7" type="ORF">ENS41_05730</name>
</gene>
<dbReference type="InterPro" id="IPR003018">
    <property type="entry name" value="GAF"/>
</dbReference>
<dbReference type="SMART" id="SM00388">
    <property type="entry name" value="HisKA"/>
    <property type="match status" value="1"/>
</dbReference>
<dbReference type="SUPFAM" id="SSF55781">
    <property type="entry name" value="GAF domain-like"/>
    <property type="match status" value="1"/>
</dbReference>
<dbReference type="GO" id="GO:0000155">
    <property type="term" value="F:phosphorelay sensor kinase activity"/>
    <property type="evidence" value="ECO:0007669"/>
    <property type="project" value="InterPro"/>
</dbReference>
<evidence type="ECO:0000313" key="7">
    <source>
        <dbReference type="EMBL" id="HGK28438.1"/>
    </source>
</evidence>
<sequence length="441" mass="49740">MTENSRQDPVSSGLHKAAVAMVLEDLKQLWLSGKSLFEVLDVIYDTIRQIIPFDRLSVAFVNEETGLVVSRWVRSETEVRRVGTGYWAVLKGSSLEPILRTGQPRIINDLEQYLLSHPDSRATRDILQDGIRSNLTCPLRAAGRPIGFLFFASRQTNVYRSEHIETFEAVAEALTLAVEKVKYIDDLEQARRNYAQVLYFVAHELKSPLASVVTLGQTLVEGYVGKLTPRQEEKVQRMVANCQYLLNLVRDYLDLAQIESGEMHYRPRPEVELADEVVLPVLEIQSPSAAARKMTVVKDLEHLVAPGDPDLLRVVVNNLVGNAIKYGREGGVISISLVRRAFFDYDDAGQRQRRYWAQFTIRNDGTGFTSEQKQRLFARFQRLGRAEDKTTAGSGLGLYISRQIVIRHGGEIAADSEPGQWAEFRFRLPLNQEPALVDVPA</sequence>
<dbReference type="InterPro" id="IPR029016">
    <property type="entry name" value="GAF-like_dom_sf"/>
</dbReference>
<dbReference type="GO" id="GO:0000156">
    <property type="term" value="F:phosphorelay response regulator activity"/>
    <property type="evidence" value="ECO:0007669"/>
    <property type="project" value="TreeGrafter"/>
</dbReference>
<dbReference type="Pfam" id="PF13185">
    <property type="entry name" value="GAF_2"/>
    <property type="match status" value="1"/>
</dbReference>
<comment type="caution">
    <text evidence="7">The sequence shown here is derived from an EMBL/GenBank/DDBJ whole genome shotgun (WGS) entry which is preliminary data.</text>
</comment>
<comment type="catalytic activity">
    <reaction evidence="1">
        <text>ATP + protein L-histidine = ADP + protein N-phospho-L-histidine.</text>
        <dbReference type="EC" id="2.7.13.3"/>
    </reaction>
</comment>
<dbReference type="Gene3D" id="1.10.287.130">
    <property type="match status" value="1"/>
</dbReference>
<dbReference type="InterPro" id="IPR004358">
    <property type="entry name" value="Sig_transdc_His_kin-like_C"/>
</dbReference>
<dbReference type="EC" id="2.7.13.3" evidence="2"/>
<name>A0A7C4GGT9_UNCW3</name>
<dbReference type="InterPro" id="IPR050351">
    <property type="entry name" value="BphY/WalK/GraS-like"/>
</dbReference>
<dbReference type="InterPro" id="IPR036097">
    <property type="entry name" value="HisK_dim/P_sf"/>
</dbReference>
<organism evidence="7">
    <name type="scientific">candidate division WOR-3 bacterium</name>
    <dbReference type="NCBI Taxonomy" id="2052148"/>
    <lineage>
        <taxon>Bacteria</taxon>
        <taxon>Bacteria division WOR-3</taxon>
    </lineage>
</organism>
<dbReference type="PANTHER" id="PTHR42878:SF15">
    <property type="entry name" value="BACTERIOPHYTOCHROME"/>
    <property type="match status" value="1"/>
</dbReference>
<evidence type="ECO:0000256" key="1">
    <source>
        <dbReference type="ARBA" id="ARBA00000085"/>
    </source>
</evidence>
<dbReference type="CDD" id="cd00075">
    <property type="entry name" value="HATPase"/>
    <property type="match status" value="1"/>
</dbReference>
<protein>
    <recommendedName>
        <fullName evidence="2">histidine kinase</fullName>
        <ecNumber evidence="2">2.7.13.3</ecNumber>
    </recommendedName>
</protein>
<dbReference type="GO" id="GO:0007234">
    <property type="term" value="P:osmosensory signaling via phosphorelay pathway"/>
    <property type="evidence" value="ECO:0007669"/>
    <property type="project" value="TreeGrafter"/>
</dbReference>
<dbReference type="Gene3D" id="3.30.565.10">
    <property type="entry name" value="Histidine kinase-like ATPase, C-terminal domain"/>
    <property type="match status" value="1"/>
</dbReference>
<evidence type="ECO:0000256" key="4">
    <source>
        <dbReference type="ARBA" id="ARBA00022679"/>
    </source>
</evidence>
<dbReference type="Pfam" id="PF02518">
    <property type="entry name" value="HATPase_c"/>
    <property type="match status" value="1"/>
</dbReference>
<dbReference type="InterPro" id="IPR005467">
    <property type="entry name" value="His_kinase_dom"/>
</dbReference>
<keyword evidence="5" id="KW-0418">Kinase</keyword>
<dbReference type="Pfam" id="PF00512">
    <property type="entry name" value="HisKA"/>
    <property type="match status" value="1"/>
</dbReference>
<dbReference type="SMART" id="SM00065">
    <property type="entry name" value="GAF"/>
    <property type="match status" value="1"/>
</dbReference>
<dbReference type="InterPro" id="IPR003594">
    <property type="entry name" value="HATPase_dom"/>
</dbReference>
<dbReference type="InterPro" id="IPR003661">
    <property type="entry name" value="HisK_dim/P_dom"/>
</dbReference>
<dbReference type="SUPFAM" id="SSF47384">
    <property type="entry name" value="Homodimeric domain of signal transducing histidine kinase"/>
    <property type="match status" value="1"/>
</dbReference>
<dbReference type="SUPFAM" id="SSF55874">
    <property type="entry name" value="ATPase domain of HSP90 chaperone/DNA topoisomerase II/histidine kinase"/>
    <property type="match status" value="1"/>
</dbReference>
<dbReference type="AlphaFoldDB" id="A0A7C4GGT9"/>
<feature type="domain" description="Histidine kinase" evidence="6">
    <location>
        <begin position="200"/>
        <end position="432"/>
    </location>
</feature>